<evidence type="ECO:0000313" key="1">
    <source>
        <dbReference type="EMBL" id="EOB09066.1"/>
    </source>
</evidence>
<proteinExistence type="predicted"/>
<keyword evidence="2" id="KW-1185">Reference proteome</keyword>
<name>R0KF62_ANAPL</name>
<gene>
    <name evidence="1" type="ORF">Anapl_10574</name>
</gene>
<accession>R0KF62</accession>
<dbReference type="Proteomes" id="UP000296049">
    <property type="component" value="Unassembled WGS sequence"/>
</dbReference>
<dbReference type="AlphaFoldDB" id="R0KF62"/>
<reference evidence="2" key="1">
    <citation type="journal article" date="2013" name="Nat. Genet.">
        <title>The duck genome and transcriptome provide insight into an avian influenza virus reservoir species.</title>
        <authorList>
            <person name="Huang Y."/>
            <person name="Li Y."/>
            <person name="Burt D.W."/>
            <person name="Chen H."/>
            <person name="Zhang Y."/>
            <person name="Qian W."/>
            <person name="Kim H."/>
            <person name="Gan S."/>
            <person name="Zhao Y."/>
            <person name="Li J."/>
            <person name="Yi K."/>
            <person name="Feng H."/>
            <person name="Zhu P."/>
            <person name="Li B."/>
            <person name="Liu Q."/>
            <person name="Fairley S."/>
            <person name="Magor K.E."/>
            <person name="Du Z."/>
            <person name="Hu X."/>
            <person name="Goodman L."/>
            <person name="Tafer H."/>
            <person name="Vignal A."/>
            <person name="Lee T."/>
            <person name="Kim K.W."/>
            <person name="Sheng Z."/>
            <person name="An Y."/>
            <person name="Searle S."/>
            <person name="Herrero J."/>
            <person name="Groenen M.A."/>
            <person name="Crooijmans R.P."/>
            <person name="Faraut T."/>
            <person name="Cai Q."/>
            <person name="Webster R.G."/>
            <person name="Aldridge J.R."/>
            <person name="Warren W.C."/>
            <person name="Bartschat S."/>
            <person name="Kehr S."/>
            <person name="Marz M."/>
            <person name="Stadler P.F."/>
            <person name="Smith J."/>
            <person name="Kraus R.H."/>
            <person name="Zhao Y."/>
            <person name="Ren L."/>
            <person name="Fei J."/>
            <person name="Morisson M."/>
            <person name="Kaiser P."/>
            <person name="Griffin D.K."/>
            <person name="Rao M."/>
            <person name="Pitel F."/>
            <person name="Wang J."/>
            <person name="Li N."/>
        </authorList>
    </citation>
    <scope>NUCLEOTIDE SEQUENCE [LARGE SCALE GENOMIC DNA]</scope>
</reference>
<organism evidence="1 2">
    <name type="scientific">Anas platyrhynchos</name>
    <name type="common">Mallard</name>
    <name type="synonym">Anas boschas</name>
    <dbReference type="NCBI Taxonomy" id="8839"/>
    <lineage>
        <taxon>Eukaryota</taxon>
        <taxon>Metazoa</taxon>
        <taxon>Chordata</taxon>
        <taxon>Craniata</taxon>
        <taxon>Vertebrata</taxon>
        <taxon>Euteleostomi</taxon>
        <taxon>Archelosauria</taxon>
        <taxon>Archosauria</taxon>
        <taxon>Dinosauria</taxon>
        <taxon>Saurischia</taxon>
        <taxon>Theropoda</taxon>
        <taxon>Coelurosauria</taxon>
        <taxon>Aves</taxon>
        <taxon>Neognathae</taxon>
        <taxon>Galloanserae</taxon>
        <taxon>Anseriformes</taxon>
        <taxon>Anatidae</taxon>
        <taxon>Anatinae</taxon>
        <taxon>Anas</taxon>
    </lineage>
</organism>
<evidence type="ECO:0000313" key="2">
    <source>
        <dbReference type="Proteomes" id="UP000296049"/>
    </source>
</evidence>
<sequence length="155" mass="17378">MALPVKHTGKPALPCLCADCYMSDRIVLHHQLLYCKTIEKGREKTAGTLNTKLDKYGKSYYVSFGGRVFSPSVKLKEVPGVLLCILYQHRQGQQCREQVSFVTTCRLELSAATCAVRCTEELVIWKIIRSILSNQGEDLLFAIALSDFDAFPPCM</sequence>
<protein>
    <submittedName>
        <fullName evidence="1">Uncharacterized protein</fullName>
    </submittedName>
</protein>
<dbReference type="EMBL" id="KB742395">
    <property type="protein sequence ID" value="EOB09066.1"/>
    <property type="molecule type" value="Genomic_DNA"/>
</dbReference>